<evidence type="ECO:0000313" key="4">
    <source>
        <dbReference type="WBParaSite" id="EVEC_0000488201-mRNA-1"/>
    </source>
</evidence>
<evidence type="ECO:0000256" key="1">
    <source>
        <dbReference type="SAM" id="SignalP"/>
    </source>
</evidence>
<feature type="chain" id="PRO_5043122647" evidence="1">
    <location>
        <begin position="21"/>
        <end position="250"/>
    </location>
</feature>
<evidence type="ECO:0000313" key="2">
    <source>
        <dbReference type="EMBL" id="VDD89839.1"/>
    </source>
</evidence>
<dbReference type="OrthoDB" id="5869575at2759"/>
<dbReference type="EMBL" id="UXUI01007900">
    <property type="protein sequence ID" value="VDD89839.1"/>
    <property type="molecule type" value="Genomic_DNA"/>
</dbReference>
<evidence type="ECO:0000313" key="3">
    <source>
        <dbReference type="Proteomes" id="UP000274131"/>
    </source>
</evidence>
<feature type="signal peptide" evidence="1">
    <location>
        <begin position="1"/>
        <end position="20"/>
    </location>
</feature>
<protein>
    <submittedName>
        <fullName evidence="4">Alpha-macroglobulin</fullName>
    </submittedName>
</protein>
<dbReference type="PANTHER" id="PTHR21700:SF48">
    <property type="entry name" value="TRANSTHYRETIN-LIKE FAMILY PROTEIN"/>
    <property type="match status" value="1"/>
</dbReference>
<dbReference type="PANTHER" id="PTHR21700">
    <property type="entry name" value="TRANSTHYRETIN-LIKE FAMILY PROTEIN-RELATED"/>
    <property type="match status" value="1"/>
</dbReference>
<keyword evidence="3" id="KW-1185">Reference proteome</keyword>
<sequence>MSLFTPMIVLLSLLIRFISASYVNVDDDAIIHLTPGNVTTTRKIAVNGSLFCGYHRADLNASFNPDYTLDATKVPKDGSFTLIGERNATISDGELFSPALNETYRRFIIKIPSRYINSNETFDAGTMNLELYYPGQTEGNIFYHNKKPLQITGRLRCHEMNPTRKVRVYGSPRRDAESLLSEQVLRNDTFTMNVVYTSTLQPTRVYRQINVAVPFYYYNEGRVGLQPFSIGSYNLEVEYPGETKLVLDDD</sequence>
<dbReference type="GO" id="GO:0009986">
    <property type="term" value="C:cell surface"/>
    <property type="evidence" value="ECO:0007669"/>
    <property type="project" value="InterPro"/>
</dbReference>
<proteinExistence type="predicted"/>
<dbReference type="STRING" id="51028.A0A0N4V469"/>
<name>A0A0N4V469_ENTVE</name>
<organism evidence="4">
    <name type="scientific">Enterobius vermicularis</name>
    <name type="common">Human pinworm</name>
    <dbReference type="NCBI Taxonomy" id="51028"/>
    <lineage>
        <taxon>Eukaryota</taxon>
        <taxon>Metazoa</taxon>
        <taxon>Ecdysozoa</taxon>
        <taxon>Nematoda</taxon>
        <taxon>Chromadorea</taxon>
        <taxon>Rhabditida</taxon>
        <taxon>Spirurina</taxon>
        <taxon>Oxyuridomorpha</taxon>
        <taxon>Oxyuroidea</taxon>
        <taxon>Oxyuridae</taxon>
        <taxon>Enterobius</taxon>
    </lineage>
</organism>
<dbReference type="InterPro" id="IPR001534">
    <property type="entry name" value="Transthyretin-like"/>
</dbReference>
<reference evidence="4" key="1">
    <citation type="submission" date="2017-02" db="UniProtKB">
        <authorList>
            <consortium name="WormBaseParasite"/>
        </authorList>
    </citation>
    <scope>IDENTIFICATION</scope>
</reference>
<reference evidence="2 3" key="2">
    <citation type="submission" date="2018-10" db="EMBL/GenBank/DDBJ databases">
        <authorList>
            <consortium name="Pathogen Informatics"/>
        </authorList>
    </citation>
    <scope>NUCLEOTIDE SEQUENCE [LARGE SCALE GENOMIC DNA]</scope>
</reference>
<dbReference type="WBParaSite" id="EVEC_0000488201-mRNA-1">
    <property type="protein sequence ID" value="EVEC_0000488201-mRNA-1"/>
    <property type="gene ID" value="EVEC_0000488201"/>
</dbReference>
<gene>
    <name evidence="2" type="ORF">EVEC_LOCUS4590</name>
</gene>
<dbReference type="AlphaFoldDB" id="A0A0N4V469"/>
<accession>A0A0N4V469</accession>
<dbReference type="Proteomes" id="UP000274131">
    <property type="component" value="Unassembled WGS sequence"/>
</dbReference>
<keyword evidence="1" id="KW-0732">Signal</keyword>